<protein>
    <recommendedName>
        <fullName evidence="4">Aminotransferase class V domain-containing protein</fullName>
    </recommendedName>
</protein>
<comment type="caution">
    <text evidence="5">The sequence shown here is derived from an EMBL/GenBank/DDBJ whole genome shotgun (WGS) entry which is preliminary data.</text>
</comment>
<dbReference type="InterPro" id="IPR015424">
    <property type="entry name" value="PyrdxlP-dep_Trfase"/>
</dbReference>
<dbReference type="Gene3D" id="3.40.640.10">
    <property type="entry name" value="Type I PLP-dependent aspartate aminotransferase-like (Major domain)"/>
    <property type="match status" value="1"/>
</dbReference>
<evidence type="ECO:0000256" key="2">
    <source>
        <dbReference type="ARBA" id="ARBA00022801"/>
    </source>
</evidence>
<dbReference type="GO" id="GO:0009435">
    <property type="term" value="P:NAD+ biosynthetic process"/>
    <property type="evidence" value="ECO:0007669"/>
    <property type="project" value="InterPro"/>
</dbReference>
<keyword evidence="1" id="KW-0662">Pyridine nucleotide biosynthesis</keyword>
<evidence type="ECO:0000256" key="3">
    <source>
        <dbReference type="ARBA" id="ARBA00022898"/>
    </source>
</evidence>
<organism evidence="5 6">
    <name type="scientific">Sorangium cellulosum</name>
    <name type="common">Polyangium cellulosum</name>
    <dbReference type="NCBI Taxonomy" id="56"/>
    <lineage>
        <taxon>Bacteria</taxon>
        <taxon>Pseudomonadati</taxon>
        <taxon>Myxococcota</taxon>
        <taxon>Polyangia</taxon>
        <taxon>Polyangiales</taxon>
        <taxon>Polyangiaceae</taxon>
        <taxon>Sorangium</taxon>
    </lineage>
</organism>
<dbReference type="PANTHER" id="PTHR43586:SF8">
    <property type="entry name" value="CYSTEINE DESULFURASE 1, CHLOROPLASTIC"/>
    <property type="match status" value="1"/>
</dbReference>
<accession>A0A150QRP6</accession>
<dbReference type="AlphaFoldDB" id="A0A150QRP6"/>
<keyword evidence="3" id="KW-0663">Pyridoxal phosphate</keyword>
<dbReference type="InterPro" id="IPR010111">
    <property type="entry name" value="Kynureninase"/>
</dbReference>
<sequence>MQGDVEQGFSFDLDAFRAAYSRFLAPAGDARPPILLTGHSHQAWPDAARDALVACFDDAARLVDDKWNAAVLPMLSAVGEAILERMGFERGDSIAFGQNTHELVYRLITALPRRERLRIVTTQGEFHSLRRQLARLAEDGVEVEWVSVEPRAALADRLLAALQPGTSMLAVSAVLFESATVVPRLEEIVARAVEIGAVPLVDAYHAFNVVPIAWGGASPHVFAVAGGYKYAAMGEGICWMRVPRGCELRPVFTGWFADFGSLADSRGGVAYAPGGARFAGSTFDPSALYRAAAVLGHWDRFGLTVPRLRAISLRQTGRILDLLDAAGRGADIVSPREPERRGGFVAVRSARAGDVVQRLRARRVLVDARRDVLRIGPAPYLDDAEIDQGVAALLEELGR</sequence>
<dbReference type="InterPro" id="IPR015421">
    <property type="entry name" value="PyrdxlP-dep_Trfase_major"/>
</dbReference>
<evidence type="ECO:0000313" key="6">
    <source>
        <dbReference type="Proteomes" id="UP000075635"/>
    </source>
</evidence>
<name>A0A150QRP6_SORCE</name>
<dbReference type="PANTHER" id="PTHR43586">
    <property type="entry name" value="CYSTEINE DESULFURASE"/>
    <property type="match status" value="1"/>
</dbReference>
<dbReference type="EMBL" id="JEMB01003570">
    <property type="protein sequence ID" value="KYF70661.1"/>
    <property type="molecule type" value="Genomic_DNA"/>
</dbReference>
<evidence type="ECO:0000313" key="5">
    <source>
        <dbReference type="EMBL" id="KYF70661.1"/>
    </source>
</evidence>
<dbReference type="GO" id="GO:0006569">
    <property type="term" value="P:L-tryptophan catabolic process"/>
    <property type="evidence" value="ECO:0007669"/>
    <property type="project" value="InterPro"/>
</dbReference>
<keyword evidence="2" id="KW-0378">Hydrolase</keyword>
<evidence type="ECO:0000256" key="1">
    <source>
        <dbReference type="ARBA" id="ARBA00022642"/>
    </source>
</evidence>
<dbReference type="InterPro" id="IPR015422">
    <property type="entry name" value="PyrdxlP-dep_Trfase_small"/>
</dbReference>
<gene>
    <name evidence="5" type="ORF">BE17_18235</name>
</gene>
<proteinExistence type="predicted"/>
<dbReference type="Pfam" id="PF00266">
    <property type="entry name" value="Aminotran_5"/>
    <property type="match status" value="1"/>
</dbReference>
<dbReference type="Proteomes" id="UP000075635">
    <property type="component" value="Unassembled WGS sequence"/>
</dbReference>
<dbReference type="GO" id="GO:0005737">
    <property type="term" value="C:cytoplasm"/>
    <property type="evidence" value="ECO:0007669"/>
    <property type="project" value="InterPro"/>
</dbReference>
<dbReference type="InterPro" id="IPR000192">
    <property type="entry name" value="Aminotrans_V_dom"/>
</dbReference>
<dbReference type="GO" id="GO:0030170">
    <property type="term" value="F:pyridoxal phosphate binding"/>
    <property type="evidence" value="ECO:0007669"/>
    <property type="project" value="InterPro"/>
</dbReference>
<dbReference type="Gene3D" id="3.90.1150.10">
    <property type="entry name" value="Aspartate Aminotransferase, domain 1"/>
    <property type="match status" value="1"/>
</dbReference>
<dbReference type="SUPFAM" id="SSF53383">
    <property type="entry name" value="PLP-dependent transferases"/>
    <property type="match status" value="1"/>
</dbReference>
<evidence type="ECO:0000259" key="4">
    <source>
        <dbReference type="Pfam" id="PF00266"/>
    </source>
</evidence>
<reference evidence="5 6" key="1">
    <citation type="submission" date="2014-02" db="EMBL/GenBank/DDBJ databases">
        <title>The small core and large imbalanced accessory genome model reveals a collaborative survival strategy of Sorangium cellulosum strains in nature.</title>
        <authorList>
            <person name="Han K."/>
            <person name="Peng R."/>
            <person name="Blom J."/>
            <person name="Li Y.-Z."/>
        </authorList>
    </citation>
    <scope>NUCLEOTIDE SEQUENCE [LARGE SCALE GENOMIC DNA]</scope>
    <source>
        <strain evidence="5 6">So0011-07</strain>
    </source>
</reference>
<feature type="domain" description="Aminotransferase class V" evidence="4">
    <location>
        <begin position="95"/>
        <end position="305"/>
    </location>
</feature>
<dbReference type="GO" id="GO:0030429">
    <property type="term" value="F:kynureninase activity"/>
    <property type="evidence" value="ECO:0007669"/>
    <property type="project" value="InterPro"/>
</dbReference>
<dbReference type="Pfam" id="PF22580">
    <property type="entry name" value="KYNU_C"/>
    <property type="match status" value="1"/>
</dbReference>